<evidence type="ECO:0000256" key="1">
    <source>
        <dbReference type="SAM" id="Phobius"/>
    </source>
</evidence>
<evidence type="ECO:0000313" key="2">
    <source>
        <dbReference type="Proteomes" id="UP000887540"/>
    </source>
</evidence>
<accession>A0A914C354</accession>
<organism evidence="2 3">
    <name type="scientific">Acrobeloides nanus</name>
    <dbReference type="NCBI Taxonomy" id="290746"/>
    <lineage>
        <taxon>Eukaryota</taxon>
        <taxon>Metazoa</taxon>
        <taxon>Ecdysozoa</taxon>
        <taxon>Nematoda</taxon>
        <taxon>Chromadorea</taxon>
        <taxon>Rhabditida</taxon>
        <taxon>Tylenchina</taxon>
        <taxon>Cephalobomorpha</taxon>
        <taxon>Cephaloboidea</taxon>
        <taxon>Cephalobidae</taxon>
        <taxon>Acrobeloides</taxon>
    </lineage>
</organism>
<reference evidence="3" key="1">
    <citation type="submission" date="2022-11" db="UniProtKB">
        <authorList>
            <consortium name="WormBaseParasite"/>
        </authorList>
    </citation>
    <scope>IDENTIFICATION</scope>
</reference>
<keyword evidence="1" id="KW-1133">Transmembrane helix</keyword>
<name>A0A914C354_9BILA</name>
<protein>
    <submittedName>
        <fullName evidence="3">Uncharacterized protein</fullName>
    </submittedName>
</protein>
<sequence>MAGFRKRSASSRMLARLKLRRNYTRDDILDFQMSLLQMNIQDPMNSDGFKVLVENPESVNPYDDVVLKCESDVSLDQTQFDHDYTNDENEENKNCGNQIQLHAHFTLSAANLNRNMITRDFSNYFKRFFKWLFEVVDEYPRFFSSICLGLLFFSMFYLFCFWLRNYLMGWLFWFVEVIWPIVHVWLRSAESICHSAGSFFEHVDDVGQSFFCDLAEIWCHHYNQMCSSRCTFTELALERMRKR</sequence>
<keyword evidence="1" id="KW-0812">Transmembrane</keyword>
<proteinExistence type="predicted"/>
<keyword evidence="1" id="KW-0472">Membrane</keyword>
<keyword evidence="2" id="KW-1185">Reference proteome</keyword>
<feature type="transmembrane region" description="Helical" evidence="1">
    <location>
        <begin position="170"/>
        <end position="186"/>
    </location>
</feature>
<evidence type="ECO:0000313" key="3">
    <source>
        <dbReference type="WBParaSite" id="ACRNAN_Path_180.g642.t2"/>
    </source>
</evidence>
<dbReference type="AlphaFoldDB" id="A0A914C354"/>
<feature type="transmembrane region" description="Helical" evidence="1">
    <location>
        <begin position="142"/>
        <end position="164"/>
    </location>
</feature>
<dbReference type="Proteomes" id="UP000887540">
    <property type="component" value="Unplaced"/>
</dbReference>
<dbReference type="WBParaSite" id="ACRNAN_Path_180.g642.t2">
    <property type="protein sequence ID" value="ACRNAN_Path_180.g642.t2"/>
    <property type="gene ID" value="ACRNAN_Path_180.g642"/>
</dbReference>